<organism evidence="1 2">
    <name type="scientific">Acropora cervicornis</name>
    <name type="common">Staghorn coral</name>
    <dbReference type="NCBI Taxonomy" id="6130"/>
    <lineage>
        <taxon>Eukaryota</taxon>
        <taxon>Metazoa</taxon>
        <taxon>Cnidaria</taxon>
        <taxon>Anthozoa</taxon>
        <taxon>Hexacorallia</taxon>
        <taxon>Scleractinia</taxon>
        <taxon>Astrocoeniina</taxon>
        <taxon>Acroporidae</taxon>
        <taxon>Acropora</taxon>
    </lineage>
</organism>
<keyword evidence="2" id="KW-1185">Reference proteome</keyword>
<proteinExistence type="predicted"/>
<protein>
    <recommendedName>
        <fullName evidence="3">Reverse transcriptase domain-containing protein</fullName>
    </recommendedName>
</protein>
<dbReference type="PANTHER" id="PTHR33050">
    <property type="entry name" value="REVERSE TRANSCRIPTASE DOMAIN-CONTAINING PROTEIN"/>
    <property type="match status" value="1"/>
</dbReference>
<dbReference type="AlphaFoldDB" id="A0AAD9Q0Y6"/>
<name>A0AAD9Q0Y6_ACRCE</name>
<dbReference type="Proteomes" id="UP001249851">
    <property type="component" value="Unassembled WGS sequence"/>
</dbReference>
<gene>
    <name evidence="1" type="ORF">P5673_026180</name>
</gene>
<dbReference type="PANTHER" id="PTHR33050:SF7">
    <property type="entry name" value="RIBONUCLEASE H"/>
    <property type="match status" value="1"/>
</dbReference>
<accession>A0AAD9Q0Y6</accession>
<reference evidence="1" key="2">
    <citation type="journal article" date="2023" name="Science">
        <title>Genomic signatures of disease resistance in endangered staghorn corals.</title>
        <authorList>
            <person name="Vollmer S.V."/>
            <person name="Selwyn J.D."/>
            <person name="Despard B.A."/>
            <person name="Roesel C.L."/>
        </authorList>
    </citation>
    <scope>NUCLEOTIDE SEQUENCE</scope>
    <source>
        <strain evidence="1">K2</strain>
    </source>
</reference>
<evidence type="ECO:0008006" key="3">
    <source>
        <dbReference type="Google" id="ProtNLM"/>
    </source>
</evidence>
<reference evidence="1" key="1">
    <citation type="journal article" date="2023" name="G3 (Bethesda)">
        <title>Whole genome assembly and annotation of the endangered Caribbean coral Acropora cervicornis.</title>
        <authorList>
            <person name="Selwyn J.D."/>
            <person name="Vollmer S.V."/>
        </authorList>
    </citation>
    <scope>NUCLEOTIDE SEQUENCE</scope>
    <source>
        <strain evidence="1">K2</strain>
    </source>
</reference>
<dbReference type="InterPro" id="IPR052055">
    <property type="entry name" value="Hepadnavirus_pol/RT"/>
</dbReference>
<dbReference type="EMBL" id="JARQWQ010000084">
    <property type="protein sequence ID" value="KAK2552743.1"/>
    <property type="molecule type" value="Genomic_DNA"/>
</dbReference>
<comment type="caution">
    <text evidence="1">The sequence shown here is derived from an EMBL/GenBank/DDBJ whole genome shotgun (WGS) entry which is preliminary data.</text>
</comment>
<sequence length="211" mass="23725">MLPYQINGLIDDSFLLYEYTACKRDVQDTVDAFQKLGLVIHPVKSVFIATQETEFLGFLLNIILMTIRLPPTKAAHVRRTWQFLKTEMTIRETAQVIGLIVSSIPAVHFGELYYKNLEKDKVLALQTGKGNYDAPSYLSKDAKADLSWWINNVGSSFKNVVQPNPDVTLTTYPSTKGLERGGGWSGQFMGNRKLVALGVWRSKGFTSTIWS</sequence>
<evidence type="ECO:0000313" key="2">
    <source>
        <dbReference type="Proteomes" id="UP001249851"/>
    </source>
</evidence>
<evidence type="ECO:0000313" key="1">
    <source>
        <dbReference type="EMBL" id="KAK2552743.1"/>
    </source>
</evidence>